<keyword evidence="3" id="KW-1185">Reference proteome</keyword>
<feature type="compositionally biased region" description="Basic and acidic residues" evidence="1">
    <location>
        <begin position="158"/>
        <end position="175"/>
    </location>
</feature>
<organism evidence="2 3">
    <name type="scientific">Liparis tanakae</name>
    <name type="common">Tanaka's snailfish</name>
    <dbReference type="NCBI Taxonomy" id="230148"/>
    <lineage>
        <taxon>Eukaryota</taxon>
        <taxon>Metazoa</taxon>
        <taxon>Chordata</taxon>
        <taxon>Craniata</taxon>
        <taxon>Vertebrata</taxon>
        <taxon>Euteleostomi</taxon>
        <taxon>Actinopterygii</taxon>
        <taxon>Neopterygii</taxon>
        <taxon>Teleostei</taxon>
        <taxon>Neoteleostei</taxon>
        <taxon>Acanthomorphata</taxon>
        <taxon>Eupercaria</taxon>
        <taxon>Perciformes</taxon>
        <taxon>Cottioidei</taxon>
        <taxon>Cottales</taxon>
        <taxon>Liparidae</taxon>
        <taxon>Liparis</taxon>
    </lineage>
</organism>
<name>A0A4Z2ESC1_9TELE</name>
<sequence length="227" mass="26742">MFCWSVQHPLIGRPEAQRDRRVKRAPCRMDEGDGRTWQPVHDEPKASRPVTRRATLKVKGHQRAPIPLAQSTRTSATLHSAVEGEERREERRRRREERRNGEEETERGEEKRREEKTERGEETGHRVPSAKEIKSGSRGLRRRCRRRRGGDEAQPVIPDERESYPRNQHREEEQRAPQGPRLLLDLQPHIVHSEVLLNRTTTGPSGFFRVTPWKNLQTRVHFLKEFK</sequence>
<comment type="caution">
    <text evidence="2">The sequence shown here is derived from an EMBL/GenBank/DDBJ whole genome shotgun (WGS) entry which is preliminary data.</text>
</comment>
<dbReference type="Proteomes" id="UP000314294">
    <property type="component" value="Unassembled WGS sequence"/>
</dbReference>
<proteinExistence type="predicted"/>
<evidence type="ECO:0000256" key="1">
    <source>
        <dbReference type="SAM" id="MobiDB-lite"/>
    </source>
</evidence>
<gene>
    <name evidence="2" type="ORF">EYF80_058014</name>
</gene>
<evidence type="ECO:0000313" key="3">
    <source>
        <dbReference type="Proteomes" id="UP000314294"/>
    </source>
</evidence>
<feature type="compositionally biased region" description="Basic residues" evidence="1">
    <location>
        <begin position="139"/>
        <end position="148"/>
    </location>
</feature>
<reference evidence="2 3" key="1">
    <citation type="submission" date="2019-03" db="EMBL/GenBank/DDBJ databases">
        <title>First draft genome of Liparis tanakae, snailfish: a comprehensive survey of snailfish specific genes.</title>
        <authorList>
            <person name="Kim W."/>
            <person name="Song I."/>
            <person name="Jeong J.-H."/>
            <person name="Kim D."/>
            <person name="Kim S."/>
            <person name="Ryu S."/>
            <person name="Song J.Y."/>
            <person name="Lee S.K."/>
        </authorList>
    </citation>
    <scope>NUCLEOTIDE SEQUENCE [LARGE SCALE GENOMIC DNA]</scope>
    <source>
        <tissue evidence="2">Muscle</tissue>
    </source>
</reference>
<feature type="compositionally biased region" description="Basic and acidic residues" evidence="1">
    <location>
        <begin position="97"/>
        <end position="135"/>
    </location>
</feature>
<feature type="compositionally biased region" description="Polar residues" evidence="1">
    <location>
        <begin position="69"/>
        <end position="78"/>
    </location>
</feature>
<dbReference type="AlphaFoldDB" id="A0A4Z2ESC1"/>
<evidence type="ECO:0000313" key="2">
    <source>
        <dbReference type="EMBL" id="TNN31826.1"/>
    </source>
</evidence>
<feature type="compositionally biased region" description="Basic and acidic residues" evidence="1">
    <location>
        <begin position="27"/>
        <end position="46"/>
    </location>
</feature>
<protein>
    <submittedName>
        <fullName evidence="2">Uncharacterized protein</fullName>
    </submittedName>
</protein>
<feature type="region of interest" description="Disordered" evidence="1">
    <location>
        <begin position="13"/>
        <end position="178"/>
    </location>
</feature>
<dbReference type="EMBL" id="SRLO01003121">
    <property type="protein sequence ID" value="TNN31826.1"/>
    <property type="molecule type" value="Genomic_DNA"/>
</dbReference>
<accession>A0A4Z2ESC1</accession>
<feature type="compositionally biased region" description="Basic residues" evidence="1">
    <location>
        <begin position="50"/>
        <end position="62"/>
    </location>
</feature>